<gene>
    <name evidence="1" type="primary">csy3</name>
    <name evidence="1" type="ORF">PL14_02975</name>
</gene>
<accession>A0ABD4QR04</accession>
<dbReference type="Proteomes" id="UP000078309">
    <property type="component" value="Unassembled WGS sequence"/>
</dbReference>
<evidence type="ECO:0000313" key="1">
    <source>
        <dbReference type="EMBL" id="MBT2917644.1"/>
    </source>
</evidence>
<dbReference type="Pfam" id="PF09615">
    <property type="entry name" value="Cas_Csy3"/>
    <property type="match status" value="1"/>
</dbReference>
<dbReference type="AlphaFoldDB" id="A0ABD4QR04"/>
<comment type="caution">
    <text evidence="1">The sequence shown here is derived from an EMBL/GenBank/DDBJ whole genome shotgun (WGS) entry which is preliminary data.</text>
</comment>
<name>A0ABD4QR04_VIBAN</name>
<dbReference type="RefSeq" id="WP_064625651.1">
    <property type="nucleotide sequence ID" value="NZ_JAHGUI010000010.1"/>
</dbReference>
<sequence>MELCNQLNYVRSLSAGKAYFYHLSNDGEMCPLEIDRTRLRAPKSGYAEAYKGDKFAEKNVAPQDLAYANPQYIEECYVKPGVDDIYCAFSLRIRANSLNPDVCSDDEVRHKLSSLAKTYKELNGYSELAHRYAKNILLGTWIWRNRECRKLTIEVKTSDSETVIIENAARLSWYGHWDEASTECLEKLTAYLTRALSDSSEYFYMDVKAKIGVGWGDEIYPSQEFLDSREDGVPTKQLATVELLSGKETVAFHGQKVGAALQSIDDWWHEDADKPLRVNEYGADREYVIARRHVTFKNDFYQLLRNTENWIESMTATQTIPNDVHFIMSVLIKGGLFNCSKSKSKSKAKAK</sequence>
<protein>
    <submittedName>
        <fullName evidence="1">Type I-F CRISPR-associated protein Csy3</fullName>
    </submittedName>
</protein>
<proteinExistence type="predicted"/>
<dbReference type="EMBL" id="JAHGUI010000010">
    <property type="protein sequence ID" value="MBT2917644.1"/>
    <property type="molecule type" value="Genomic_DNA"/>
</dbReference>
<dbReference type="NCBIfam" id="TIGR02566">
    <property type="entry name" value="cas_Csy3"/>
    <property type="match status" value="1"/>
</dbReference>
<evidence type="ECO:0000313" key="2">
    <source>
        <dbReference type="Proteomes" id="UP000078309"/>
    </source>
</evidence>
<organism evidence="1 2">
    <name type="scientific">Vibrio anguillarum</name>
    <name type="common">Listonella anguillarum</name>
    <dbReference type="NCBI Taxonomy" id="55601"/>
    <lineage>
        <taxon>Bacteria</taxon>
        <taxon>Pseudomonadati</taxon>
        <taxon>Pseudomonadota</taxon>
        <taxon>Gammaproteobacteria</taxon>
        <taxon>Vibrionales</taxon>
        <taxon>Vibrionaceae</taxon>
        <taxon>Vibrio</taxon>
    </lineage>
</organism>
<dbReference type="InterPro" id="IPR013399">
    <property type="entry name" value="CRISPR-assoc_prot_Csy3"/>
</dbReference>
<dbReference type="CDD" id="cd09737">
    <property type="entry name" value="Csy3_I-F"/>
    <property type="match status" value="1"/>
</dbReference>
<reference evidence="1 2" key="1">
    <citation type="journal article" date="2017" name="J. Fish Dis.">
        <title>Comparative assessment of Vibrio virulence in marine fish larvae.</title>
        <authorList>
            <person name="Ronneseth A."/>
            <person name="Castillo D."/>
            <person name="D'Alvise P."/>
            <person name="Tonnesen O."/>
            <person name="Haugland G."/>
            <person name="Grotkjaer T."/>
            <person name="Engell-Sorensen K."/>
            <person name="Norremark L."/>
            <person name="Bergh O."/>
            <person name="Wergeland H.I."/>
            <person name="Gram L."/>
        </authorList>
    </citation>
    <scope>NUCLEOTIDE SEQUENCE [LARGE SCALE GENOMIC DNA]</scope>
    <source>
        <strain evidence="1 2">90-11-286</strain>
    </source>
</reference>